<accession>A0A6J8F284</accession>
<dbReference type="AlphaFoldDB" id="A0A6J8F284"/>
<evidence type="ECO:0000313" key="2">
    <source>
        <dbReference type="Proteomes" id="UP000507470"/>
    </source>
</evidence>
<sequence length="476" mass="55019">MDTLDTIIISDSNSPVKGCNSTNTIAPCSPINNVIVISDSPKKTSQKRIQYKDLTSSSSSDEHNRLPILKRKRIKLSHHITAEKQRNYAKGIIVSSESDEEITETITRNKNMYDTRSLTPKPVEKLPNNINGNVAFQLHYDNKERQKMKSSQDGRSWKRYNKSYTYYFKSSHGTRLRASCKGSFRCKNSGCPYLKYYNSENAQRVLKEGDETNCEECGGEMEFIHCDAVKIWQFPRDKNFVNVYHFGDHTCPVINKPYPPVDQIKSMYELNPDFKPCEVSSKLIMNKVETAASREEVEDMAFNLVDDSKARNIKQSVVGKSGEVCRKLFELQNKCVDIYKDPYLLYKFQMLEQNINTSSCQVVLSEFKKDRIVKSEWTSNEKNYVFVLKSSKEKLKLLTEIMKLDDIMGEEYVYVDFKENRIKGKGKNLKTLGLSVYHVILKKVVWLVRMDCEKEDKETVLLFLKGNDGKEQKIVE</sequence>
<evidence type="ECO:0000313" key="1">
    <source>
        <dbReference type="EMBL" id="CAC5425621.1"/>
    </source>
</evidence>
<name>A0A6J8F284_MYTCO</name>
<dbReference type="Proteomes" id="UP000507470">
    <property type="component" value="Unassembled WGS sequence"/>
</dbReference>
<dbReference type="EMBL" id="CACVKT020010263">
    <property type="protein sequence ID" value="CAC5425621.1"/>
    <property type="molecule type" value="Genomic_DNA"/>
</dbReference>
<protein>
    <submittedName>
        <fullName evidence="1">Uncharacterized protein</fullName>
    </submittedName>
</protein>
<keyword evidence="2" id="KW-1185">Reference proteome</keyword>
<proteinExistence type="predicted"/>
<reference evidence="1 2" key="1">
    <citation type="submission" date="2020-06" db="EMBL/GenBank/DDBJ databases">
        <authorList>
            <person name="Li R."/>
            <person name="Bekaert M."/>
        </authorList>
    </citation>
    <scope>NUCLEOTIDE SEQUENCE [LARGE SCALE GENOMIC DNA]</scope>
    <source>
        <strain evidence="2">wild</strain>
    </source>
</reference>
<gene>
    <name evidence="1" type="ORF">MCOR_57420</name>
</gene>
<organism evidence="1 2">
    <name type="scientific">Mytilus coruscus</name>
    <name type="common">Sea mussel</name>
    <dbReference type="NCBI Taxonomy" id="42192"/>
    <lineage>
        <taxon>Eukaryota</taxon>
        <taxon>Metazoa</taxon>
        <taxon>Spiralia</taxon>
        <taxon>Lophotrochozoa</taxon>
        <taxon>Mollusca</taxon>
        <taxon>Bivalvia</taxon>
        <taxon>Autobranchia</taxon>
        <taxon>Pteriomorphia</taxon>
        <taxon>Mytilida</taxon>
        <taxon>Mytiloidea</taxon>
        <taxon>Mytilidae</taxon>
        <taxon>Mytilinae</taxon>
        <taxon>Mytilus</taxon>
    </lineage>
</organism>
<dbReference type="OrthoDB" id="10048910at2759"/>